<evidence type="ECO:0000313" key="2">
    <source>
        <dbReference type="EMBL" id="MEP0865297.1"/>
    </source>
</evidence>
<name>A0ABV0JRM2_9CYAN</name>
<gene>
    <name evidence="2" type="ORF">NDI37_12545</name>
</gene>
<dbReference type="Gene3D" id="2.60.300.12">
    <property type="entry name" value="HesB-like domain"/>
    <property type="match status" value="1"/>
</dbReference>
<evidence type="ECO:0000313" key="3">
    <source>
        <dbReference type="Proteomes" id="UP001442494"/>
    </source>
</evidence>
<reference evidence="2 3" key="1">
    <citation type="submission" date="2022-04" db="EMBL/GenBank/DDBJ databases">
        <title>Positive selection, recombination, and allopatry shape intraspecific diversity of widespread and dominant cyanobacteria.</title>
        <authorList>
            <person name="Wei J."/>
            <person name="Shu W."/>
            <person name="Hu C."/>
        </authorList>
    </citation>
    <scope>NUCLEOTIDE SEQUENCE [LARGE SCALE GENOMIC DNA]</scope>
    <source>
        <strain evidence="2 3">GB2-A5</strain>
    </source>
</reference>
<proteinExistence type="predicted"/>
<sequence length="116" mass="12871">MIHLSKAAASEIKRLQSKRHNSKNLQFRLGVQSGGCSRMSYTLGFEEVVTPGDRVYDCDGIQVVVDEQSLNYINDLTLDYSEDLMGGGFRFHNPKAKESCGCGNSFSTNEPTTTDR</sequence>
<dbReference type="SUPFAM" id="SSF89360">
    <property type="entry name" value="HesB-like domain"/>
    <property type="match status" value="1"/>
</dbReference>
<dbReference type="RefSeq" id="WP_190419790.1">
    <property type="nucleotide sequence ID" value="NZ_JAMPKK010000024.1"/>
</dbReference>
<dbReference type="PANTHER" id="PTHR47265:SF1">
    <property type="entry name" value="IRON-SULFUR ASSEMBLY PROTEIN ISCA, CHLOROPLASTIC"/>
    <property type="match status" value="1"/>
</dbReference>
<dbReference type="InterPro" id="IPR035903">
    <property type="entry name" value="HesB-like_dom_sf"/>
</dbReference>
<dbReference type="NCBIfam" id="TIGR00049">
    <property type="entry name" value="iron-sulfur cluster assembly accessory protein"/>
    <property type="match status" value="1"/>
</dbReference>
<dbReference type="EMBL" id="JAMPKK010000024">
    <property type="protein sequence ID" value="MEP0865297.1"/>
    <property type="molecule type" value="Genomic_DNA"/>
</dbReference>
<evidence type="ECO:0000259" key="1">
    <source>
        <dbReference type="Pfam" id="PF01521"/>
    </source>
</evidence>
<comment type="caution">
    <text evidence="2">The sequence shown here is derived from an EMBL/GenBank/DDBJ whole genome shotgun (WGS) entry which is preliminary data.</text>
</comment>
<dbReference type="PROSITE" id="PS01152">
    <property type="entry name" value="HESB"/>
    <property type="match status" value="1"/>
</dbReference>
<protein>
    <submittedName>
        <fullName evidence="2">Iron-sulfur cluster assembly accessory protein</fullName>
    </submittedName>
</protein>
<dbReference type="InterPro" id="IPR016092">
    <property type="entry name" value="ATAP"/>
</dbReference>
<dbReference type="Proteomes" id="UP001442494">
    <property type="component" value="Unassembled WGS sequence"/>
</dbReference>
<dbReference type="InterPro" id="IPR000361">
    <property type="entry name" value="ATAP_core_dom"/>
</dbReference>
<organism evidence="2 3">
    <name type="scientific">Funiculus sociatus GB2-A5</name>
    <dbReference type="NCBI Taxonomy" id="2933946"/>
    <lineage>
        <taxon>Bacteria</taxon>
        <taxon>Bacillati</taxon>
        <taxon>Cyanobacteriota</taxon>
        <taxon>Cyanophyceae</taxon>
        <taxon>Coleofasciculales</taxon>
        <taxon>Coleofasciculaceae</taxon>
        <taxon>Funiculus</taxon>
    </lineage>
</organism>
<feature type="domain" description="Core" evidence="1">
    <location>
        <begin position="2"/>
        <end position="104"/>
    </location>
</feature>
<dbReference type="PANTHER" id="PTHR47265">
    <property type="entry name" value="IRON-SULFUR ASSEMBLY PROTEIN ISCA, CHLOROPLASTIC"/>
    <property type="match status" value="1"/>
</dbReference>
<dbReference type="Pfam" id="PF01521">
    <property type="entry name" value="Fe-S_biosyn"/>
    <property type="match status" value="1"/>
</dbReference>
<keyword evidence="3" id="KW-1185">Reference proteome</keyword>
<accession>A0ABV0JRM2</accession>
<dbReference type="InterPro" id="IPR017870">
    <property type="entry name" value="FeS_cluster_insertion_CS"/>
</dbReference>
<dbReference type="InterPro" id="IPR031108">
    <property type="entry name" value="IscA_plant_cyanobact"/>
</dbReference>